<dbReference type="Gene3D" id="3.40.50.2000">
    <property type="entry name" value="Glycogen Phosphorylase B"/>
    <property type="match status" value="2"/>
</dbReference>
<dbReference type="InterPro" id="IPR028098">
    <property type="entry name" value="Glyco_trans_4-like_N"/>
</dbReference>
<dbReference type="EMBL" id="CP000383">
    <property type="protein sequence ID" value="ABG57493.1"/>
    <property type="molecule type" value="Genomic_DNA"/>
</dbReference>
<dbReference type="Pfam" id="PF00534">
    <property type="entry name" value="Glycos_transf_1"/>
    <property type="match status" value="1"/>
</dbReference>
<evidence type="ECO:0000313" key="3">
    <source>
        <dbReference type="EMBL" id="ABG57493.1"/>
    </source>
</evidence>
<gene>
    <name evidence="3" type="ordered locus">CHU_0201</name>
</gene>
<name>A0A6N4SMJ9_CYTH3</name>
<evidence type="ECO:0000313" key="4">
    <source>
        <dbReference type="Proteomes" id="UP000001822"/>
    </source>
</evidence>
<dbReference type="InterPro" id="IPR050194">
    <property type="entry name" value="Glycosyltransferase_grp1"/>
</dbReference>
<dbReference type="GO" id="GO:0016757">
    <property type="term" value="F:glycosyltransferase activity"/>
    <property type="evidence" value="ECO:0007669"/>
    <property type="project" value="InterPro"/>
</dbReference>
<keyword evidence="4" id="KW-1185">Reference proteome</keyword>
<accession>A0A6N4SMJ9</accession>
<evidence type="ECO:0000259" key="2">
    <source>
        <dbReference type="Pfam" id="PF13439"/>
    </source>
</evidence>
<proteinExistence type="predicted"/>
<dbReference type="RefSeq" id="WP_011583609.1">
    <property type="nucleotide sequence ID" value="NC_008255.1"/>
</dbReference>
<dbReference type="Proteomes" id="UP000001822">
    <property type="component" value="Chromosome"/>
</dbReference>
<feature type="domain" description="Glycosyl transferase family 1" evidence="1">
    <location>
        <begin position="182"/>
        <end position="327"/>
    </location>
</feature>
<feature type="domain" description="Glycosyltransferase subfamily 4-like N-terminal" evidence="2">
    <location>
        <begin position="15"/>
        <end position="152"/>
    </location>
</feature>
<dbReference type="InterPro" id="IPR001296">
    <property type="entry name" value="Glyco_trans_1"/>
</dbReference>
<organism evidence="3 4">
    <name type="scientific">Cytophaga hutchinsonii (strain ATCC 33406 / DSM 1761 / CIP 103989 / NBRC 15051 / NCIMB 9469 / D465)</name>
    <dbReference type="NCBI Taxonomy" id="269798"/>
    <lineage>
        <taxon>Bacteria</taxon>
        <taxon>Pseudomonadati</taxon>
        <taxon>Bacteroidota</taxon>
        <taxon>Cytophagia</taxon>
        <taxon>Cytophagales</taxon>
        <taxon>Cytophagaceae</taxon>
        <taxon>Cytophaga</taxon>
    </lineage>
</organism>
<sequence length="356" mass="40712">MKQKILHIIDSFSTGGAEVLLAGVIPELVDFEHVIVYLTPTKTPILSSDPTIKIVCLNFRSITDATRIIKDLNTIIEQEKPGIIHTHLYFSSLFIRFARTNKINIIQTYHNEYYRIRYPQFSARIKKIGLKLLDRFTMKNAYTVIHVSKAQQLVNDHDVRIKSSAVLYNYVEDQFYQTRKTSSFKGTGKLKIICVGNLKTEKNHILLLHALRQLMHLPIHVTICGEGNDYIMLQKYINRYDLPVTLMGSQKNIHELLGQHDLFVSCSIIEGFGISIAEAMASEIPLIISDISTFKEVTQNKAVFFESRNVASLAEKIEQFYLSPQSAAASVLACKEIAEQYKKSFYLDRLNTLYKK</sequence>
<evidence type="ECO:0000259" key="1">
    <source>
        <dbReference type="Pfam" id="PF00534"/>
    </source>
</evidence>
<protein>
    <submittedName>
        <fullName evidence="3">A-glycosyltransferase, glycosyltransferase family 4 protein</fullName>
    </submittedName>
</protein>
<dbReference type="PANTHER" id="PTHR45947:SF3">
    <property type="entry name" value="SULFOQUINOVOSYL TRANSFERASE SQD2"/>
    <property type="match status" value="1"/>
</dbReference>
<dbReference type="KEGG" id="chu:CHU_0201"/>
<dbReference type="Pfam" id="PF13439">
    <property type="entry name" value="Glyco_transf_4"/>
    <property type="match status" value="1"/>
</dbReference>
<dbReference type="OrthoDB" id="9790710at2"/>
<dbReference type="PANTHER" id="PTHR45947">
    <property type="entry name" value="SULFOQUINOVOSYL TRANSFERASE SQD2"/>
    <property type="match status" value="1"/>
</dbReference>
<dbReference type="AlphaFoldDB" id="A0A6N4SMJ9"/>
<reference evidence="3 4" key="1">
    <citation type="journal article" date="2007" name="Appl. Environ. Microbiol.">
        <title>Genome sequence of the cellulolytic gliding bacterium Cytophaga hutchinsonii.</title>
        <authorList>
            <person name="Xie G."/>
            <person name="Bruce D.C."/>
            <person name="Challacombe J.F."/>
            <person name="Chertkov O."/>
            <person name="Detter J.C."/>
            <person name="Gilna P."/>
            <person name="Han C.S."/>
            <person name="Lucas S."/>
            <person name="Misra M."/>
            <person name="Myers G.L."/>
            <person name="Richardson P."/>
            <person name="Tapia R."/>
            <person name="Thayer N."/>
            <person name="Thompson L.S."/>
            <person name="Brettin T.S."/>
            <person name="Henrissat B."/>
            <person name="Wilson D.B."/>
            <person name="McBride M.J."/>
        </authorList>
    </citation>
    <scope>NUCLEOTIDE SEQUENCE [LARGE SCALE GENOMIC DNA]</scope>
    <source>
        <strain evidence="4">ATCC 33406 / DSM 1761 / CIP 103989 / NBRC 15051 / NCIMB 9469 / D465</strain>
    </source>
</reference>
<dbReference type="SUPFAM" id="SSF53756">
    <property type="entry name" value="UDP-Glycosyltransferase/glycogen phosphorylase"/>
    <property type="match status" value="1"/>
</dbReference>